<evidence type="ECO:0000256" key="6">
    <source>
        <dbReference type="SAM" id="Coils"/>
    </source>
</evidence>
<comment type="caution">
    <text evidence="10">The sequence shown here is derived from an EMBL/GenBank/DDBJ whole genome shotgun (WGS) entry which is preliminary data.</text>
</comment>
<evidence type="ECO:0000256" key="7">
    <source>
        <dbReference type="SAM" id="Phobius"/>
    </source>
</evidence>
<dbReference type="GO" id="GO:0016020">
    <property type="term" value="C:membrane"/>
    <property type="evidence" value="ECO:0007669"/>
    <property type="project" value="UniProtKB-SubCell"/>
</dbReference>
<dbReference type="Gene3D" id="2.30.30.40">
    <property type="entry name" value="SH3 Domains"/>
    <property type="match status" value="1"/>
</dbReference>
<evidence type="ECO:0000256" key="1">
    <source>
        <dbReference type="ARBA" id="ARBA00004167"/>
    </source>
</evidence>
<comment type="subcellular location">
    <subcellularLocation>
        <location evidence="1">Membrane</location>
        <topology evidence="1">Single-pass membrane protein</topology>
    </subcellularLocation>
</comment>
<name>A0A918XCW2_9GAMM</name>
<feature type="domain" description="SH3b" evidence="9">
    <location>
        <begin position="20"/>
        <end position="87"/>
    </location>
</feature>
<evidence type="ECO:0000256" key="8">
    <source>
        <dbReference type="SAM" id="SignalP"/>
    </source>
</evidence>
<evidence type="ECO:0000256" key="2">
    <source>
        <dbReference type="ARBA" id="ARBA00022692"/>
    </source>
</evidence>
<keyword evidence="4 7" id="KW-1133">Transmembrane helix</keyword>
<evidence type="ECO:0000256" key="3">
    <source>
        <dbReference type="ARBA" id="ARBA00022729"/>
    </source>
</evidence>
<dbReference type="InterPro" id="IPR016476">
    <property type="entry name" value="SH3_dom_pro"/>
</dbReference>
<evidence type="ECO:0000256" key="5">
    <source>
        <dbReference type="ARBA" id="ARBA00023136"/>
    </source>
</evidence>
<dbReference type="Proteomes" id="UP000644693">
    <property type="component" value="Unassembled WGS sequence"/>
</dbReference>
<dbReference type="Pfam" id="PF08239">
    <property type="entry name" value="SH3_3"/>
    <property type="match status" value="1"/>
</dbReference>
<feature type="coiled-coil region" evidence="6">
    <location>
        <begin position="93"/>
        <end position="127"/>
    </location>
</feature>
<evidence type="ECO:0000313" key="11">
    <source>
        <dbReference type="Proteomes" id="UP000644693"/>
    </source>
</evidence>
<keyword evidence="3 8" id="KW-0732">Signal</keyword>
<evidence type="ECO:0000313" key="10">
    <source>
        <dbReference type="EMBL" id="GHD26419.1"/>
    </source>
</evidence>
<evidence type="ECO:0000256" key="4">
    <source>
        <dbReference type="ARBA" id="ARBA00022989"/>
    </source>
</evidence>
<reference evidence="10" key="1">
    <citation type="journal article" date="2014" name="Int. J. Syst. Evol. Microbiol.">
        <title>Complete genome sequence of Corynebacterium casei LMG S-19264T (=DSM 44701T), isolated from a smear-ripened cheese.</title>
        <authorList>
            <consortium name="US DOE Joint Genome Institute (JGI-PGF)"/>
            <person name="Walter F."/>
            <person name="Albersmeier A."/>
            <person name="Kalinowski J."/>
            <person name="Ruckert C."/>
        </authorList>
    </citation>
    <scope>NUCLEOTIDE SEQUENCE</scope>
    <source>
        <strain evidence="10">KCTC 23430</strain>
    </source>
</reference>
<dbReference type="InterPro" id="IPR003646">
    <property type="entry name" value="SH3-like_bac-type"/>
</dbReference>
<dbReference type="PROSITE" id="PS51781">
    <property type="entry name" value="SH3B"/>
    <property type="match status" value="1"/>
</dbReference>
<sequence length="223" mass="24721">MLRFATLTALMIAATSTLAQDVRYVSDQQFVPLRSGAGSQYRIVHRGIPSGTRLTVTQQSEDGDWAEITTDRGTSGWIRSQYLMTDTPAQVALDSAQQRVQTLADENATLQSQLDALNSEKVDLLNQSTSTESDLRSVSEELTQLKQISGKAVQLDADNRRLVETSETLRASVDMLESENQRLEDKLRNNAFMDGALAVLLGVIIALVVPRLWPKRKRNDGWA</sequence>
<keyword evidence="5 7" id="KW-0472">Membrane</keyword>
<dbReference type="AlphaFoldDB" id="A0A918XCW2"/>
<protein>
    <submittedName>
        <fullName evidence="10">Signal transduction protein</fullName>
    </submittedName>
</protein>
<feature type="transmembrane region" description="Helical" evidence="7">
    <location>
        <begin position="191"/>
        <end position="209"/>
    </location>
</feature>
<dbReference type="EMBL" id="BMYM01000001">
    <property type="protein sequence ID" value="GHD26419.1"/>
    <property type="molecule type" value="Genomic_DNA"/>
</dbReference>
<accession>A0A918XCW2</accession>
<dbReference type="NCBIfam" id="TIGR04211">
    <property type="entry name" value="SH3_and_anchor"/>
    <property type="match status" value="1"/>
</dbReference>
<gene>
    <name evidence="10" type="ORF">GCM10007053_03330</name>
</gene>
<evidence type="ECO:0000259" key="9">
    <source>
        <dbReference type="PROSITE" id="PS51781"/>
    </source>
</evidence>
<proteinExistence type="predicted"/>
<reference evidence="10" key="2">
    <citation type="submission" date="2020-09" db="EMBL/GenBank/DDBJ databases">
        <authorList>
            <person name="Sun Q."/>
            <person name="Kim S."/>
        </authorList>
    </citation>
    <scope>NUCLEOTIDE SEQUENCE</scope>
    <source>
        <strain evidence="10">KCTC 23430</strain>
    </source>
</reference>
<keyword evidence="2 7" id="KW-0812">Transmembrane</keyword>
<organism evidence="10 11">
    <name type="scientific">Parahalioglobus pacificus</name>
    <dbReference type="NCBI Taxonomy" id="930806"/>
    <lineage>
        <taxon>Bacteria</taxon>
        <taxon>Pseudomonadati</taxon>
        <taxon>Pseudomonadota</taxon>
        <taxon>Gammaproteobacteria</taxon>
        <taxon>Cellvibrionales</taxon>
        <taxon>Halieaceae</taxon>
        <taxon>Parahalioglobus</taxon>
    </lineage>
</organism>
<feature type="chain" id="PRO_5037664727" evidence="8">
    <location>
        <begin position="20"/>
        <end position="223"/>
    </location>
</feature>
<dbReference type="SMART" id="SM00287">
    <property type="entry name" value="SH3b"/>
    <property type="match status" value="1"/>
</dbReference>
<dbReference type="RefSeq" id="WP_189474537.1">
    <property type="nucleotide sequence ID" value="NZ_BMYM01000001.1"/>
</dbReference>
<feature type="signal peptide" evidence="8">
    <location>
        <begin position="1"/>
        <end position="19"/>
    </location>
</feature>
<keyword evidence="11" id="KW-1185">Reference proteome</keyword>
<keyword evidence="6" id="KW-0175">Coiled coil</keyword>